<evidence type="ECO:0000256" key="3">
    <source>
        <dbReference type="ARBA" id="ARBA00022487"/>
    </source>
</evidence>
<comment type="catalytic activity">
    <reaction evidence="5">
        <text>S-formylglutathione + H2O = formate + glutathione + H(+)</text>
        <dbReference type="Rhea" id="RHEA:14961"/>
        <dbReference type="ChEBI" id="CHEBI:15377"/>
        <dbReference type="ChEBI" id="CHEBI:15378"/>
        <dbReference type="ChEBI" id="CHEBI:15740"/>
        <dbReference type="ChEBI" id="CHEBI:57688"/>
        <dbReference type="ChEBI" id="CHEBI:57925"/>
        <dbReference type="EC" id="3.1.2.12"/>
    </reaction>
</comment>
<evidence type="ECO:0000313" key="6">
    <source>
        <dbReference type="EMBL" id="SAM70114.1"/>
    </source>
</evidence>
<dbReference type="PANTHER" id="PTHR10061">
    <property type="entry name" value="S-FORMYLGLUTATHIONE HYDROLASE"/>
    <property type="match status" value="1"/>
</dbReference>
<protein>
    <recommendedName>
        <fullName evidence="2">S-formylglutathione hydrolase</fullName>
        <ecNumber evidence="2">3.1.2.12</ecNumber>
    </recommendedName>
</protein>
<accession>A0A1C3H6D6</accession>
<sequence length="266" mass="30335">MNPLELLASHTSFKGEQRLYRHYADSLHRPLEVAIYLPVASLLKERPCAALYYLPGLQTNARLVASQSDYQRYANRYDTILVIPDLFNVYQGDDIARTDQYTREHQAIAAYLQDELPATLAAHFALAPGRGIMGYGFGGTLAIYHARSHPTSYHSASALAPWLGFIGSPWHAEHLAHVQLPEHFDPNAWYAAHPDAPPLPLWIDQGTDDDHLGNKIHLATFETTVADRIASGEIWINWHKRYDHSFYFVHSHIREHFVFHSEHHDL</sequence>
<name>A0A1C3H6D6_9GAMM</name>
<dbReference type="RefSeq" id="WP_079541798.1">
    <property type="nucleotide sequence ID" value="NZ_CP171111.1"/>
</dbReference>
<keyword evidence="4 6" id="KW-0378">Hydrolase</keyword>
<dbReference type="GO" id="GO:0018738">
    <property type="term" value="F:S-formylglutathione hydrolase activity"/>
    <property type="evidence" value="ECO:0007669"/>
    <property type="project" value="UniProtKB-EC"/>
</dbReference>
<dbReference type="GO" id="GO:0005829">
    <property type="term" value="C:cytosol"/>
    <property type="evidence" value="ECO:0007669"/>
    <property type="project" value="TreeGrafter"/>
</dbReference>
<dbReference type="GO" id="GO:0052689">
    <property type="term" value="F:carboxylic ester hydrolase activity"/>
    <property type="evidence" value="ECO:0007669"/>
    <property type="project" value="UniProtKB-KW"/>
</dbReference>
<evidence type="ECO:0000256" key="2">
    <source>
        <dbReference type="ARBA" id="ARBA00012479"/>
    </source>
</evidence>
<dbReference type="AlphaFoldDB" id="A0A1C3H6D6"/>
<dbReference type="PANTHER" id="PTHR10061:SF0">
    <property type="entry name" value="S-FORMYLGLUTATHIONE HYDROLASE"/>
    <property type="match status" value="1"/>
</dbReference>
<dbReference type="GO" id="GO:0046294">
    <property type="term" value="P:formaldehyde catabolic process"/>
    <property type="evidence" value="ECO:0007669"/>
    <property type="project" value="InterPro"/>
</dbReference>
<comment type="similarity">
    <text evidence="1">Belongs to the esterase D family.</text>
</comment>
<dbReference type="InterPro" id="IPR029058">
    <property type="entry name" value="AB_hydrolase_fold"/>
</dbReference>
<evidence type="ECO:0000256" key="1">
    <source>
        <dbReference type="ARBA" id="ARBA00005622"/>
    </source>
</evidence>
<evidence type="ECO:0000256" key="4">
    <source>
        <dbReference type="ARBA" id="ARBA00022801"/>
    </source>
</evidence>
<dbReference type="Gene3D" id="3.40.50.1820">
    <property type="entry name" value="alpha/beta hydrolase"/>
    <property type="match status" value="1"/>
</dbReference>
<gene>
    <name evidence="6" type="ORF">CHUV0807_2146</name>
</gene>
<dbReference type="SUPFAM" id="SSF53474">
    <property type="entry name" value="alpha/beta-Hydrolases"/>
    <property type="match status" value="1"/>
</dbReference>
<dbReference type="InterPro" id="IPR000801">
    <property type="entry name" value="Esterase-like"/>
</dbReference>
<organism evidence="6 7">
    <name type="scientific">Cardiobacterium hominis</name>
    <dbReference type="NCBI Taxonomy" id="2718"/>
    <lineage>
        <taxon>Bacteria</taxon>
        <taxon>Pseudomonadati</taxon>
        <taxon>Pseudomonadota</taxon>
        <taxon>Gammaproteobacteria</taxon>
        <taxon>Cardiobacteriales</taxon>
        <taxon>Cardiobacteriaceae</taxon>
        <taxon>Cardiobacterium</taxon>
    </lineage>
</organism>
<evidence type="ECO:0000256" key="5">
    <source>
        <dbReference type="ARBA" id="ARBA00047590"/>
    </source>
</evidence>
<dbReference type="InterPro" id="IPR014186">
    <property type="entry name" value="S-formylglutathione_hydrol"/>
</dbReference>
<dbReference type="Proteomes" id="UP000190837">
    <property type="component" value="Unassembled WGS sequence"/>
</dbReference>
<dbReference type="EC" id="3.1.2.12" evidence="2"/>
<keyword evidence="3" id="KW-0719">Serine esterase</keyword>
<dbReference type="EMBL" id="FKLO01000073">
    <property type="protein sequence ID" value="SAM70114.1"/>
    <property type="molecule type" value="Genomic_DNA"/>
</dbReference>
<reference evidence="7" key="1">
    <citation type="submission" date="2016-04" db="EMBL/GenBank/DDBJ databases">
        <authorList>
            <person name="Tagini F."/>
        </authorList>
    </citation>
    <scope>NUCLEOTIDE SEQUENCE [LARGE SCALE GENOMIC DNA]</scope>
    <source>
        <strain evidence="7">CHUV0807</strain>
    </source>
</reference>
<proteinExistence type="inferred from homology"/>
<evidence type="ECO:0000313" key="7">
    <source>
        <dbReference type="Proteomes" id="UP000190837"/>
    </source>
</evidence>
<dbReference type="Pfam" id="PF00756">
    <property type="entry name" value="Esterase"/>
    <property type="match status" value="1"/>
</dbReference>